<dbReference type="GO" id="GO:0000155">
    <property type="term" value="F:phosphorelay sensor kinase activity"/>
    <property type="evidence" value="ECO:0007669"/>
    <property type="project" value="InterPro"/>
</dbReference>
<dbReference type="SMART" id="SM00304">
    <property type="entry name" value="HAMP"/>
    <property type="match status" value="1"/>
</dbReference>
<dbReference type="EMBL" id="VLKH01000002">
    <property type="protein sequence ID" value="TWH82753.1"/>
    <property type="molecule type" value="Genomic_DNA"/>
</dbReference>
<evidence type="ECO:0000256" key="9">
    <source>
        <dbReference type="SAM" id="Phobius"/>
    </source>
</evidence>
<evidence type="ECO:0000256" key="3">
    <source>
        <dbReference type="ARBA" id="ARBA00012438"/>
    </source>
</evidence>
<feature type="domain" description="HAMP" evidence="11">
    <location>
        <begin position="195"/>
        <end position="248"/>
    </location>
</feature>
<dbReference type="InterPro" id="IPR005467">
    <property type="entry name" value="His_kinase_dom"/>
</dbReference>
<dbReference type="SUPFAM" id="SSF158472">
    <property type="entry name" value="HAMP domain-like"/>
    <property type="match status" value="1"/>
</dbReference>
<dbReference type="FunFam" id="3.30.565.10:FF:000006">
    <property type="entry name" value="Sensor histidine kinase WalK"/>
    <property type="match status" value="1"/>
</dbReference>
<keyword evidence="7" id="KW-0902">Two-component regulatory system</keyword>
<comment type="caution">
    <text evidence="12">The sequence shown here is derived from an EMBL/GenBank/DDBJ whole genome shotgun (WGS) entry which is preliminary data.</text>
</comment>
<dbReference type="SUPFAM" id="SSF47384">
    <property type="entry name" value="Homodimeric domain of signal transducing histidine kinase"/>
    <property type="match status" value="1"/>
</dbReference>
<organism evidence="12 13">
    <name type="scientific">Sedimentibacter saalensis</name>
    <dbReference type="NCBI Taxonomy" id="130788"/>
    <lineage>
        <taxon>Bacteria</taxon>
        <taxon>Bacillati</taxon>
        <taxon>Bacillota</taxon>
        <taxon>Tissierellia</taxon>
        <taxon>Sedimentibacter</taxon>
    </lineage>
</organism>
<dbReference type="AlphaFoldDB" id="A0A562JI65"/>
<dbReference type="GO" id="GO:0016036">
    <property type="term" value="P:cellular response to phosphate starvation"/>
    <property type="evidence" value="ECO:0007669"/>
    <property type="project" value="TreeGrafter"/>
</dbReference>
<dbReference type="GO" id="GO:0005886">
    <property type="term" value="C:plasma membrane"/>
    <property type="evidence" value="ECO:0007669"/>
    <property type="project" value="TreeGrafter"/>
</dbReference>
<dbReference type="Pfam" id="PF00512">
    <property type="entry name" value="HisKA"/>
    <property type="match status" value="1"/>
</dbReference>
<name>A0A562JI65_9FIRM</name>
<dbReference type="RefSeq" id="WP_145080884.1">
    <property type="nucleotide sequence ID" value="NZ_DAMBUX010000023.1"/>
</dbReference>
<dbReference type="GO" id="GO:0004721">
    <property type="term" value="F:phosphoprotein phosphatase activity"/>
    <property type="evidence" value="ECO:0007669"/>
    <property type="project" value="TreeGrafter"/>
</dbReference>
<keyword evidence="4" id="KW-0597">Phosphoprotein</keyword>
<sequence length="470" mass="54256">MIRTIKKILKTLLGIVLFPFKLMWKLIVNLLKRFKFSIAFKISASYFFLYIVIILIVAMITSAGYMLNEINKFEKNIAEKDVENIIDNYPEIKNLNMDVSVKTVEIFDSSLNPVYPSGSRSRYSDNIIVVIEKLFYNREYIYSSSFYYGAETYYINISYEITSLLSDAARICMLVLVSGTIGLFFFVPIVSRTSYKVIGPIKNMTEITKTITVNNINTRLDIKGTQDELKELSQTFNEMMDRIEEGYTTQQQFVSDASHELRTPIAVIKGYVNMLDRWGKNDKAVLEESISAIKNETESMQDLIEKLLFIARSDKSTLTYTKEDFKISIILNEIEKETKMIDQRHRLYFKFYEDATIYGDQKRIKQAIRILLENAMKFTPQDGYIMVSSFIQDDYYVIKVEDTGIGIEKKDLEKIFERLYRAEQSRSKEIGGHGLGLSIAKIIVLGHKGKIKVKSTLGKGSEFSIMLPYI</sequence>
<feature type="domain" description="Histidine kinase" evidence="10">
    <location>
        <begin position="256"/>
        <end position="470"/>
    </location>
</feature>
<feature type="transmembrane region" description="Helical" evidence="9">
    <location>
        <begin position="12"/>
        <end position="31"/>
    </location>
</feature>
<dbReference type="Gene3D" id="6.10.340.10">
    <property type="match status" value="1"/>
</dbReference>
<evidence type="ECO:0000256" key="1">
    <source>
        <dbReference type="ARBA" id="ARBA00000085"/>
    </source>
</evidence>
<dbReference type="OrthoDB" id="9762826at2"/>
<evidence type="ECO:0000313" key="13">
    <source>
        <dbReference type="Proteomes" id="UP000315343"/>
    </source>
</evidence>
<dbReference type="Gene3D" id="3.30.565.10">
    <property type="entry name" value="Histidine kinase-like ATPase, C-terminal domain"/>
    <property type="match status" value="1"/>
</dbReference>
<dbReference type="Pfam" id="PF00672">
    <property type="entry name" value="HAMP"/>
    <property type="match status" value="1"/>
</dbReference>
<dbReference type="EC" id="2.7.13.3" evidence="3"/>
<evidence type="ECO:0000256" key="6">
    <source>
        <dbReference type="ARBA" id="ARBA00022777"/>
    </source>
</evidence>
<dbReference type="InterPro" id="IPR003660">
    <property type="entry name" value="HAMP_dom"/>
</dbReference>
<dbReference type="SMART" id="SM00387">
    <property type="entry name" value="HATPase_c"/>
    <property type="match status" value="1"/>
</dbReference>
<dbReference type="CDD" id="cd06225">
    <property type="entry name" value="HAMP"/>
    <property type="match status" value="1"/>
</dbReference>
<dbReference type="Proteomes" id="UP000315343">
    <property type="component" value="Unassembled WGS sequence"/>
</dbReference>
<evidence type="ECO:0000256" key="4">
    <source>
        <dbReference type="ARBA" id="ARBA00022553"/>
    </source>
</evidence>
<evidence type="ECO:0000256" key="2">
    <source>
        <dbReference type="ARBA" id="ARBA00004370"/>
    </source>
</evidence>
<keyword evidence="8 9" id="KW-0472">Membrane</keyword>
<dbReference type="PANTHER" id="PTHR45453:SF1">
    <property type="entry name" value="PHOSPHATE REGULON SENSOR PROTEIN PHOR"/>
    <property type="match status" value="1"/>
</dbReference>
<dbReference type="PROSITE" id="PS50885">
    <property type="entry name" value="HAMP"/>
    <property type="match status" value="1"/>
</dbReference>
<dbReference type="PRINTS" id="PR00344">
    <property type="entry name" value="BCTRLSENSOR"/>
</dbReference>
<keyword evidence="9" id="KW-1133">Transmembrane helix</keyword>
<evidence type="ECO:0000313" key="12">
    <source>
        <dbReference type="EMBL" id="TWH82753.1"/>
    </source>
</evidence>
<evidence type="ECO:0000259" key="11">
    <source>
        <dbReference type="PROSITE" id="PS50885"/>
    </source>
</evidence>
<dbReference type="PANTHER" id="PTHR45453">
    <property type="entry name" value="PHOSPHATE REGULON SENSOR PROTEIN PHOR"/>
    <property type="match status" value="1"/>
</dbReference>
<reference evidence="12 13" key="1">
    <citation type="submission" date="2019-07" db="EMBL/GenBank/DDBJ databases">
        <title>Genomic Encyclopedia of Type Strains, Phase I: the one thousand microbial genomes (KMG-I) project.</title>
        <authorList>
            <person name="Kyrpides N."/>
        </authorList>
    </citation>
    <scope>NUCLEOTIDE SEQUENCE [LARGE SCALE GENOMIC DNA]</scope>
    <source>
        <strain evidence="12 13">DSM 13558</strain>
    </source>
</reference>
<evidence type="ECO:0000259" key="10">
    <source>
        <dbReference type="PROSITE" id="PS50109"/>
    </source>
</evidence>
<comment type="subcellular location">
    <subcellularLocation>
        <location evidence="2">Membrane</location>
    </subcellularLocation>
</comment>
<proteinExistence type="predicted"/>
<keyword evidence="9" id="KW-0812">Transmembrane</keyword>
<keyword evidence="6 12" id="KW-0418">Kinase</keyword>
<dbReference type="Pfam" id="PF02518">
    <property type="entry name" value="HATPase_c"/>
    <property type="match status" value="1"/>
</dbReference>
<evidence type="ECO:0000256" key="8">
    <source>
        <dbReference type="ARBA" id="ARBA00023136"/>
    </source>
</evidence>
<dbReference type="InterPro" id="IPR036097">
    <property type="entry name" value="HisK_dim/P_sf"/>
</dbReference>
<protein>
    <recommendedName>
        <fullName evidence="3">histidine kinase</fullName>
        <ecNumber evidence="3">2.7.13.3</ecNumber>
    </recommendedName>
</protein>
<dbReference type="InterPro" id="IPR003594">
    <property type="entry name" value="HATPase_dom"/>
</dbReference>
<evidence type="ECO:0000256" key="7">
    <source>
        <dbReference type="ARBA" id="ARBA00023012"/>
    </source>
</evidence>
<evidence type="ECO:0000256" key="5">
    <source>
        <dbReference type="ARBA" id="ARBA00022679"/>
    </source>
</evidence>
<dbReference type="InterPro" id="IPR036890">
    <property type="entry name" value="HATPase_C_sf"/>
</dbReference>
<dbReference type="InterPro" id="IPR050351">
    <property type="entry name" value="BphY/WalK/GraS-like"/>
</dbReference>
<accession>A0A562JI65</accession>
<keyword evidence="13" id="KW-1185">Reference proteome</keyword>
<comment type="catalytic activity">
    <reaction evidence="1">
        <text>ATP + protein L-histidine = ADP + protein N-phospho-L-histidine.</text>
        <dbReference type="EC" id="2.7.13.3"/>
    </reaction>
</comment>
<keyword evidence="5" id="KW-0808">Transferase</keyword>
<dbReference type="FunFam" id="1.10.287.130:FF:000001">
    <property type="entry name" value="Two-component sensor histidine kinase"/>
    <property type="match status" value="1"/>
</dbReference>
<dbReference type="SMART" id="SM00388">
    <property type="entry name" value="HisKA"/>
    <property type="match status" value="1"/>
</dbReference>
<dbReference type="PROSITE" id="PS50109">
    <property type="entry name" value="HIS_KIN"/>
    <property type="match status" value="1"/>
</dbReference>
<gene>
    <name evidence="12" type="ORF">LY60_01059</name>
</gene>
<dbReference type="InterPro" id="IPR003661">
    <property type="entry name" value="HisK_dim/P_dom"/>
</dbReference>
<dbReference type="SUPFAM" id="SSF55874">
    <property type="entry name" value="ATPase domain of HSP90 chaperone/DNA topoisomerase II/histidine kinase"/>
    <property type="match status" value="1"/>
</dbReference>
<feature type="transmembrane region" description="Helical" evidence="9">
    <location>
        <begin position="171"/>
        <end position="190"/>
    </location>
</feature>
<dbReference type="Gene3D" id="1.10.287.130">
    <property type="match status" value="1"/>
</dbReference>
<feature type="transmembrane region" description="Helical" evidence="9">
    <location>
        <begin position="43"/>
        <end position="67"/>
    </location>
</feature>
<dbReference type="InterPro" id="IPR004358">
    <property type="entry name" value="Sig_transdc_His_kin-like_C"/>
</dbReference>
<dbReference type="CDD" id="cd00082">
    <property type="entry name" value="HisKA"/>
    <property type="match status" value="1"/>
</dbReference>